<reference evidence="7" key="2">
    <citation type="submission" date="2020-11" db="EMBL/GenBank/DDBJ databases">
        <title>Whole genome sequencing of Colletotrichum sp.</title>
        <authorList>
            <person name="Li H."/>
        </authorList>
    </citation>
    <scope>NUCLEOTIDE SEQUENCE</scope>
    <source>
        <strain evidence="7">CkLH20</strain>
    </source>
</reference>
<evidence type="ECO:0000256" key="6">
    <source>
        <dbReference type="SAM" id="Phobius"/>
    </source>
</evidence>
<dbReference type="EMBL" id="JAATWM020000022">
    <property type="protein sequence ID" value="KAF9875461.1"/>
    <property type="molecule type" value="Genomic_DNA"/>
</dbReference>
<feature type="transmembrane region" description="Helical" evidence="6">
    <location>
        <begin position="419"/>
        <end position="437"/>
    </location>
</feature>
<feature type="transmembrane region" description="Helical" evidence="6">
    <location>
        <begin position="505"/>
        <end position="521"/>
    </location>
</feature>
<sequence>MPQSEEAQRPLLADSHQEYGATTDDGPDRAVPPELIGEERGGTFTRNLGTIDAFAIVISIVIGSGIFTSPGSIDTNVPSPGAALVVWLVGGVLAWTGASAMAELGTAIPGEGGVQPFLRYIYGDVFGFLAAWTWIVAVMPATLAILSIVFVESIFSAGGVTDQAGAVSHKLFSILILIIMNGANSISTKASTRLNNLFVVTKFVSIAAVVLAGIIVVILQASDHDGDIGGRDWFNRPWFENRNTILPGGGEIDWSKIGAWDMLGFYSAALYGALWAYSGWDKAIYVTAELQEPAHQLPLAINSAVPTIIICFIAANAAYYILLPWSVVSTTDSVAVTAINRLLGPAFGIVAAILICLVVAGSLLGNSFVAGRMTVAASNFNWLPKFLGFVGRVGVKSDESSPAESSDESEGLTKEKSDAPLNALLLSTILSALYILFGNFRALLTFNGLGEYTFFFLTVFGSIILRFREPMLRRPYKPFVLIPVVFAVVSGFVVVRGAIFAPVQALILIVLWLVGLGFYWARRKYAARSARVE</sequence>
<evidence type="ECO:0000313" key="7">
    <source>
        <dbReference type="EMBL" id="KAF9875461.1"/>
    </source>
</evidence>
<dbReference type="FunFam" id="1.20.1740.10:FF:000042">
    <property type="entry name" value="Similar to amino acid transporter"/>
    <property type="match status" value="1"/>
</dbReference>
<feature type="transmembrane region" description="Helical" evidence="6">
    <location>
        <begin position="199"/>
        <end position="221"/>
    </location>
</feature>
<keyword evidence="2 6" id="KW-0812">Transmembrane</keyword>
<evidence type="ECO:0000256" key="2">
    <source>
        <dbReference type="ARBA" id="ARBA00022692"/>
    </source>
</evidence>
<dbReference type="GO" id="GO:0015179">
    <property type="term" value="F:L-amino acid transmembrane transporter activity"/>
    <property type="evidence" value="ECO:0007669"/>
    <property type="project" value="TreeGrafter"/>
</dbReference>
<feature type="transmembrane region" description="Helical" evidence="6">
    <location>
        <begin position="449"/>
        <end position="467"/>
    </location>
</feature>
<evidence type="ECO:0000313" key="8">
    <source>
        <dbReference type="Proteomes" id="UP000781932"/>
    </source>
</evidence>
<keyword evidence="8" id="KW-1185">Reference proteome</keyword>
<accession>A0A9P6LJR4</accession>
<feature type="transmembrane region" description="Helical" evidence="6">
    <location>
        <begin position="479"/>
        <end position="499"/>
    </location>
</feature>
<dbReference type="Pfam" id="PF13520">
    <property type="entry name" value="AA_permease_2"/>
    <property type="match status" value="1"/>
</dbReference>
<proteinExistence type="predicted"/>
<dbReference type="InterPro" id="IPR002293">
    <property type="entry name" value="AA/rel_permease1"/>
</dbReference>
<evidence type="ECO:0000256" key="1">
    <source>
        <dbReference type="ARBA" id="ARBA00004141"/>
    </source>
</evidence>
<feature type="region of interest" description="Disordered" evidence="5">
    <location>
        <begin position="1"/>
        <end position="32"/>
    </location>
</feature>
<feature type="transmembrane region" description="Helical" evidence="6">
    <location>
        <begin position="81"/>
        <end position="104"/>
    </location>
</feature>
<comment type="subcellular location">
    <subcellularLocation>
        <location evidence="1">Membrane</location>
        <topology evidence="1">Multi-pass membrane protein</topology>
    </subcellularLocation>
</comment>
<organism evidence="7 8">
    <name type="scientific">Colletotrichum karsti</name>
    <dbReference type="NCBI Taxonomy" id="1095194"/>
    <lineage>
        <taxon>Eukaryota</taxon>
        <taxon>Fungi</taxon>
        <taxon>Dikarya</taxon>
        <taxon>Ascomycota</taxon>
        <taxon>Pezizomycotina</taxon>
        <taxon>Sordariomycetes</taxon>
        <taxon>Hypocreomycetidae</taxon>
        <taxon>Glomerellales</taxon>
        <taxon>Glomerellaceae</taxon>
        <taxon>Colletotrichum</taxon>
        <taxon>Colletotrichum boninense species complex</taxon>
    </lineage>
</organism>
<feature type="transmembrane region" description="Helical" evidence="6">
    <location>
        <begin position="299"/>
        <end position="322"/>
    </location>
</feature>
<keyword evidence="4 6" id="KW-0472">Membrane</keyword>
<evidence type="ECO:0000256" key="4">
    <source>
        <dbReference type="ARBA" id="ARBA00023136"/>
    </source>
</evidence>
<dbReference type="GeneID" id="62163072"/>
<dbReference type="InterPro" id="IPR050598">
    <property type="entry name" value="AminoAcid_Transporter"/>
</dbReference>
<protein>
    <recommendedName>
        <fullName evidence="9">B(0,+)-type amino acid transporter 1</fullName>
    </recommendedName>
</protein>
<gene>
    <name evidence="7" type="ORF">CkaCkLH20_07281</name>
</gene>
<feature type="transmembrane region" description="Helical" evidence="6">
    <location>
        <begin position="257"/>
        <end position="278"/>
    </location>
</feature>
<dbReference type="Proteomes" id="UP000781932">
    <property type="component" value="Unassembled WGS sequence"/>
</dbReference>
<dbReference type="PIRSF" id="PIRSF006060">
    <property type="entry name" value="AA_transporter"/>
    <property type="match status" value="1"/>
</dbReference>
<evidence type="ECO:0000256" key="3">
    <source>
        <dbReference type="ARBA" id="ARBA00022989"/>
    </source>
</evidence>
<keyword evidence="3 6" id="KW-1133">Transmembrane helix</keyword>
<evidence type="ECO:0008006" key="9">
    <source>
        <dbReference type="Google" id="ProtNLM"/>
    </source>
</evidence>
<feature type="transmembrane region" description="Helical" evidence="6">
    <location>
        <begin position="48"/>
        <end position="69"/>
    </location>
</feature>
<name>A0A9P6LJR4_9PEZI</name>
<dbReference type="RefSeq" id="XP_038744922.1">
    <property type="nucleotide sequence ID" value="XM_038889998.1"/>
</dbReference>
<feature type="transmembrane region" description="Helical" evidence="6">
    <location>
        <begin position="125"/>
        <end position="151"/>
    </location>
</feature>
<dbReference type="GO" id="GO:0016020">
    <property type="term" value="C:membrane"/>
    <property type="evidence" value="ECO:0007669"/>
    <property type="project" value="UniProtKB-SubCell"/>
</dbReference>
<dbReference type="Gene3D" id="1.20.1740.10">
    <property type="entry name" value="Amino acid/polyamine transporter I"/>
    <property type="match status" value="1"/>
</dbReference>
<dbReference type="PANTHER" id="PTHR11785">
    <property type="entry name" value="AMINO ACID TRANSPORTER"/>
    <property type="match status" value="1"/>
</dbReference>
<dbReference type="OrthoDB" id="10062876at2759"/>
<comment type="caution">
    <text evidence="7">The sequence shown here is derived from an EMBL/GenBank/DDBJ whole genome shotgun (WGS) entry which is preliminary data.</text>
</comment>
<feature type="transmembrane region" description="Helical" evidence="6">
    <location>
        <begin position="171"/>
        <end position="187"/>
    </location>
</feature>
<evidence type="ECO:0000256" key="5">
    <source>
        <dbReference type="SAM" id="MobiDB-lite"/>
    </source>
</evidence>
<dbReference type="PANTHER" id="PTHR11785:SF402">
    <property type="entry name" value="AMINO ACID TRANSPORTER (EUROFUNG)"/>
    <property type="match status" value="1"/>
</dbReference>
<dbReference type="AlphaFoldDB" id="A0A9P6LJR4"/>
<reference evidence="7" key="1">
    <citation type="submission" date="2020-03" db="EMBL/GenBank/DDBJ databases">
        <authorList>
            <person name="He L."/>
        </authorList>
    </citation>
    <scope>NUCLEOTIDE SEQUENCE</scope>
    <source>
        <strain evidence="7">CkLH20</strain>
    </source>
</reference>
<feature type="transmembrane region" description="Helical" evidence="6">
    <location>
        <begin position="342"/>
        <end position="364"/>
    </location>
</feature>